<dbReference type="Proteomes" id="UP000444721">
    <property type="component" value="Unassembled WGS sequence"/>
</dbReference>
<dbReference type="VEuPathDB" id="AmoebaDB:FDP41_011659"/>
<comment type="caution">
    <text evidence="3">The sequence shown here is derived from an EMBL/GenBank/DDBJ whole genome shotgun (WGS) entry which is preliminary data.</text>
</comment>
<evidence type="ECO:0000256" key="1">
    <source>
        <dbReference type="SAM" id="MobiDB-lite"/>
    </source>
</evidence>
<feature type="compositionally biased region" description="Basic residues" evidence="1">
    <location>
        <begin position="300"/>
        <end position="309"/>
    </location>
</feature>
<feature type="region of interest" description="Disordered" evidence="1">
    <location>
        <begin position="356"/>
        <end position="383"/>
    </location>
</feature>
<feature type="compositionally biased region" description="Low complexity" evidence="1">
    <location>
        <begin position="91"/>
        <end position="130"/>
    </location>
</feature>
<dbReference type="RefSeq" id="XP_044567819.1">
    <property type="nucleotide sequence ID" value="XM_044701454.1"/>
</dbReference>
<feature type="compositionally biased region" description="Polar residues" evidence="1">
    <location>
        <begin position="131"/>
        <end position="144"/>
    </location>
</feature>
<evidence type="ECO:0000313" key="3">
    <source>
        <dbReference type="EMBL" id="KAF0983106.1"/>
    </source>
</evidence>
<dbReference type="EMBL" id="VFQX01000010">
    <property type="protein sequence ID" value="KAF0982254.1"/>
    <property type="molecule type" value="Genomic_DNA"/>
</dbReference>
<accession>A0A6A5C5R8</accession>
<protein>
    <submittedName>
        <fullName evidence="3">Uncharacterized protein</fullName>
    </submittedName>
</protein>
<feature type="region of interest" description="Disordered" evidence="1">
    <location>
        <begin position="91"/>
        <end position="162"/>
    </location>
</feature>
<dbReference type="VEuPathDB" id="AmoebaDB:FDP41_011084"/>
<feature type="region of interest" description="Disordered" evidence="1">
    <location>
        <begin position="1"/>
        <end position="21"/>
    </location>
</feature>
<organism evidence="3 4">
    <name type="scientific">Naegleria fowleri</name>
    <name type="common">Brain eating amoeba</name>
    <dbReference type="NCBI Taxonomy" id="5763"/>
    <lineage>
        <taxon>Eukaryota</taxon>
        <taxon>Discoba</taxon>
        <taxon>Heterolobosea</taxon>
        <taxon>Tetramitia</taxon>
        <taxon>Eutetramitia</taxon>
        <taxon>Vahlkampfiidae</taxon>
        <taxon>Naegleria</taxon>
    </lineage>
</organism>
<dbReference type="EMBL" id="VFQX01000007">
    <property type="protein sequence ID" value="KAF0983106.1"/>
    <property type="molecule type" value="Genomic_DNA"/>
</dbReference>
<evidence type="ECO:0000313" key="4">
    <source>
        <dbReference type="Proteomes" id="UP000444721"/>
    </source>
</evidence>
<reference evidence="3 4" key="1">
    <citation type="journal article" date="2019" name="Sci. Rep.">
        <title>Nanopore sequencing improves the draft genome of the human pathogenic amoeba Naegleria fowleri.</title>
        <authorList>
            <person name="Liechti N."/>
            <person name="Schurch N."/>
            <person name="Bruggmann R."/>
            <person name="Wittwer M."/>
        </authorList>
    </citation>
    <scope>NUCLEOTIDE SEQUENCE [LARGE SCALE GENOMIC DNA]</scope>
    <source>
        <strain evidence="3 4">ATCC 30894</strain>
    </source>
</reference>
<proteinExistence type="predicted"/>
<feature type="compositionally biased region" description="Low complexity" evidence="1">
    <location>
        <begin position="278"/>
        <end position="293"/>
    </location>
</feature>
<dbReference type="GeneID" id="68118299"/>
<gene>
    <name evidence="3" type="ORF">FDP41_011084</name>
    <name evidence="2" type="ORF">FDP41_011659</name>
</gene>
<feature type="compositionally biased region" description="Low complexity" evidence="1">
    <location>
        <begin position="147"/>
        <end position="162"/>
    </location>
</feature>
<keyword evidence="4" id="KW-1185">Reference proteome</keyword>
<dbReference type="OrthoDB" id="10683086at2759"/>
<feature type="region of interest" description="Disordered" evidence="1">
    <location>
        <begin position="278"/>
        <end position="344"/>
    </location>
</feature>
<feature type="compositionally biased region" description="Low complexity" evidence="1">
    <location>
        <begin position="322"/>
        <end position="344"/>
    </location>
</feature>
<dbReference type="VEuPathDB" id="AmoebaDB:NF0092230"/>
<dbReference type="AlphaFoldDB" id="A0A6A5C5R8"/>
<name>A0A6A5C5R8_NAEFO</name>
<sequence length="383" mass="41687">MSSTPFNFPSFTTSITNNNEVPQHLEGVRSTSSSSLTTTTQQTLSSVIANTNTTNTTGNHDPPSLSTFSSFIFQTESYEELIREGLLTFPSLSSSSSSSSSPPWFNHTSSPRSSSTYSSPYSPASATTTTCRMTDSPSTPQLASSWHHAQQQQHNQATTTTAHPLDVSLTTTTTCNAMNPPHNTAMNLNNSNYGVSTCVGHSDPPGRNNDSVPMTPSLQHNRLLNQEITNFVTSQTNPPASATSSSSGMVGNGDFSGRSSYSCSNLLLLTDASTTLNNIQSNTNNNNNNNIPMNPLPTHPTKKKKKKARQPLGHLATAQAYSTSAHQQQPSPQQHNQLSSSPQHSLTFTDEYQSFSQGVHETQMKDRKKRLKFTEFNPHQVRR</sequence>
<evidence type="ECO:0000313" key="2">
    <source>
        <dbReference type="EMBL" id="KAF0982254.1"/>
    </source>
</evidence>